<organism evidence="3 4">
    <name type="scientific">Aspergillus wentii DTO 134E9</name>
    <dbReference type="NCBI Taxonomy" id="1073089"/>
    <lineage>
        <taxon>Eukaryota</taxon>
        <taxon>Fungi</taxon>
        <taxon>Dikarya</taxon>
        <taxon>Ascomycota</taxon>
        <taxon>Pezizomycotina</taxon>
        <taxon>Eurotiomycetes</taxon>
        <taxon>Eurotiomycetidae</taxon>
        <taxon>Eurotiales</taxon>
        <taxon>Aspergillaceae</taxon>
        <taxon>Aspergillus</taxon>
        <taxon>Aspergillus subgen. Cremei</taxon>
    </lineage>
</organism>
<dbReference type="VEuPathDB" id="FungiDB:ASPWEDRAFT_643800"/>
<dbReference type="GeneID" id="63754590"/>
<accession>A0A1L9RAP3</accession>
<dbReference type="Proteomes" id="UP000184383">
    <property type="component" value="Unassembled WGS sequence"/>
</dbReference>
<evidence type="ECO:0000313" key="4">
    <source>
        <dbReference type="Proteomes" id="UP000184383"/>
    </source>
</evidence>
<evidence type="ECO:0008006" key="5">
    <source>
        <dbReference type="Google" id="ProtNLM"/>
    </source>
</evidence>
<sequence>MSSFWLGHVLALFPLNMSGAYATVANTTVDIDGTATEPRQLVLCQSGPSPPMVAVITQNAARSRLTSIANPRHGANTYSVRPRTTSTDF</sequence>
<feature type="compositionally biased region" description="Polar residues" evidence="1">
    <location>
        <begin position="76"/>
        <end position="89"/>
    </location>
</feature>
<feature type="signal peptide" evidence="2">
    <location>
        <begin position="1"/>
        <end position="22"/>
    </location>
</feature>
<dbReference type="EMBL" id="KV878215">
    <property type="protein sequence ID" value="OJJ31980.1"/>
    <property type="molecule type" value="Genomic_DNA"/>
</dbReference>
<feature type="chain" id="PRO_5013222469" description="Secreted protein" evidence="2">
    <location>
        <begin position="23"/>
        <end position="89"/>
    </location>
</feature>
<dbReference type="RefSeq" id="XP_040685657.1">
    <property type="nucleotide sequence ID" value="XM_040838742.1"/>
</dbReference>
<name>A0A1L9RAP3_ASPWE</name>
<keyword evidence="4" id="KW-1185">Reference proteome</keyword>
<dbReference type="AlphaFoldDB" id="A0A1L9RAP3"/>
<keyword evidence="2" id="KW-0732">Signal</keyword>
<protein>
    <recommendedName>
        <fullName evidence="5">Secreted protein</fullName>
    </recommendedName>
</protein>
<reference evidence="4" key="1">
    <citation type="journal article" date="2017" name="Genome Biol.">
        <title>Comparative genomics reveals high biological diversity and specific adaptations in the industrially and medically important fungal genus Aspergillus.</title>
        <authorList>
            <person name="de Vries R.P."/>
            <person name="Riley R."/>
            <person name="Wiebenga A."/>
            <person name="Aguilar-Osorio G."/>
            <person name="Amillis S."/>
            <person name="Uchima C.A."/>
            <person name="Anderluh G."/>
            <person name="Asadollahi M."/>
            <person name="Askin M."/>
            <person name="Barry K."/>
            <person name="Battaglia E."/>
            <person name="Bayram O."/>
            <person name="Benocci T."/>
            <person name="Braus-Stromeyer S.A."/>
            <person name="Caldana C."/>
            <person name="Canovas D."/>
            <person name="Cerqueira G.C."/>
            <person name="Chen F."/>
            <person name="Chen W."/>
            <person name="Choi C."/>
            <person name="Clum A."/>
            <person name="Dos Santos R.A."/>
            <person name="Damasio A.R."/>
            <person name="Diallinas G."/>
            <person name="Emri T."/>
            <person name="Fekete E."/>
            <person name="Flipphi M."/>
            <person name="Freyberg S."/>
            <person name="Gallo A."/>
            <person name="Gournas C."/>
            <person name="Habgood R."/>
            <person name="Hainaut M."/>
            <person name="Harispe M.L."/>
            <person name="Henrissat B."/>
            <person name="Hilden K.S."/>
            <person name="Hope R."/>
            <person name="Hossain A."/>
            <person name="Karabika E."/>
            <person name="Karaffa L."/>
            <person name="Karanyi Z."/>
            <person name="Krasevec N."/>
            <person name="Kuo A."/>
            <person name="Kusch H."/>
            <person name="LaButti K."/>
            <person name="Lagendijk E.L."/>
            <person name="Lapidus A."/>
            <person name="Levasseur A."/>
            <person name="Lindquist E."/>
            <person name="Lipzen A."/>
            <person name="Logrieco A.F."/>
            <person name="MacCabe A."/>
            <person name="Maekelae M.R."/>
            <person name="Malavazi I."/>
            <person name="Melin P."/>
            <person name="Meyer V."/>
            <person name="Mielnichuk N."/>
            <person name="Miskei M."/>
            <person name="Molnar A.P."/>
            <person name="Mule G."/>
            <person name="Ngan C.Y."/>
            <person name="Orejas M."/>
            <person name="Orosz E."/>
            <person name="Ouedraogo J.P."/>
            <person name="Overkamp K.M."/>
            <person name="Park H.-S."/>
            <person name="Perrone G."/>
            <person name="Piumi F."/>
            <person name="Punt P.J."/>
            <person name="Ram A.F."/>
            <person name="Ramon A."/>
            <person name="Rauscher S."/>
            <person name="Record E."/>
            <person name="Riano-Pachon D.M."/>
            <person name="Robert V."/>
            <person name="Roehrig J."/>
            <person name="Ruller R."/>
            <person name="Salamov A."/>
            <person name="Salih N.S."/>
            <person name="Samson R.A."/>
            <person name="Sandor E."/>
            <person name="Sanguinetti M."/>
            <person name="Schuetze T."/>
            <person name="Sepcic K."/>
            <person name="Shelest E."/>
            <person name="Sherlock G."/>
            <person name="Sophianopoulou V."/>
            <person name="Squina F.M."/>
            <person name="Sun H."/>
            <person name="Susca A."/>
            <person name="Todd R.B."/>
            <person name="Tsang A."/>
            <person name="Unkles S.E."/>
            <person name="van de Wiele N."/>
            <person name="van Rossen-Uffink D."/>
            <person name="Oliveira J.V."/>
            <person name="Vesth T.C."/>
            <person name="Visser J."/>
            <person name="Yu J.-H."/>
            <person name="Zhou M."/>
            <person name="Andersen M.R."/>
            <person name="Archer D.B."/>
            <person name="Baker S.E."/>
            <person name="Benoit I."/>
            <person name="Brakhage A.A."/>
            <person name="Braus G.H."/>
            <person name="Fischer R."/>
            <person name="Frisvad J.C."/>
            <person name="Goldman G.H."/>
            <person name="Houbraken J."/>
            <person name="Oakley B."/>
            <person name="Pocsi I."/>
            <person name="Scazzocchio C."/>
            <person name="Seiboth B."/>
            <person name="vanKuyk P.A."/>
            <person name="Wortman J."/>
            <person name="Dyer P.S."/>
            <person name="Grigoriev I.V."/>
        </authorList>
    </citation>
    <scope>NUCLEOTIDE SEQUENCE [LARGE SCALE GENOMIC DNA]</scope>
    <source>
        <strain evidence="4">DTO 134E9</strain>
    </source>
</reference>
<evidence type="ECO:0000256" key="1">
    <source>
        <dbReference type="SAM" id="MobiDB-lite"/>
    </source>
</evidence>
<feature type="region of interest" description="Disordered" evidence="1">
    <location>
        <begin position="66"/>
        <end position="89"/>
    </location>
</feature>
<evidence type="ECO:0000313" key="3">
    <source>
        <dbReference type="EMBL" id="OJJ31980.1"/>
    </source>
</evidence>
<evidence type="ECO:0000256" key="2">
    <source>
        <dbReference type="SAM" id="SignalP"/>
    </source>
</evidence>
<gene>
    <name evidence="3" type="ORF">ASPWEDRAFT_643800</name>
</gene>
<proteinExistence type="predicted"/>